<organism evidence="2 3">
    <name type="scientific">Perkinsus chesapeaki</name>
    <name type="common">Clam parasite</name>
    <name type="synonym">Perkinsus andrewsi</name>
    <dbReference type="NCBI Taxonomy" id="330153"/>
    <lineage>
        <taxon>Eukaryota</taxon>
        <taxon>Sar</taxon>
        <taxon>Alveolata</taxon>
        <taxon>Perkinsozoa</taxon>
        <taxon>Perkinsea</taxon>
        <taxon>Perkinsida</taxon>
        <taxon>Perkinsidae</taxon>
        <taxon>Perkinsus</taxon>
    </lineage>
</organism>
<dbReference type="EMBL" id="JAAPAO010000252">
    <property type="protein sequence ID" value="KAF4665760.1"/>
    <property type="molecule type" value="Genomic_DNA"/>
</dbReference>
<proteinExistence type="predicted"/>
<name>A0A7J6M3K4_PERCH</name>
<comment type="caution">
    <text evidence="2">The sequence shown here is derived from an EMBL/GenBank/DDBJ whole genome shotgun (WGS) entry which is preliminary data.</text>
</comment>
<gene>
    <name evidence="2" type="ORF">FOL47_004437</name>
</gene>
<keyword evidence="3" id="KW-1185">Reference proteome</keyword>
<evidence type="ECO:0000313" key="3">
    <source>
        <dbReference type="Proteomes" id="UP000591131"/>
    </source>
</evidence>
<dbReference type="Proteomes" id="UP000591131">
    <property type="component" value="Unassembled WGS sequence"/>
</dbReference>
<accession>A0A7J6M3K4</accession>
<reference evidence="2 3" key="1">
    <citation type="submission" date="2020-04" db="EMBL/GenBank/DDBJ databases">
        <title>Perkinsus chesapeaki whole genome sequence.</title>
        <authorList>
            <person name="Bogema D.R."/>
        </authorList>
    </citation>
    <scope>NUCLEOTIDE SEQUENCE [LARGE SCALE GENOMIC DNA]</scope>
    <source>
        <strain evidence="2">ATCC PRA-425</strain>
    </source>
</reference>
<evidence type="ECO:0000313" key="2">
    <source>
        <dbReference type="EMBL" id="KAF4665760.1"/>
    </source>
</evidence>
<dbReference type="AlphaFoldDB" id="A0A7J6M3K4"/>
<feature type="region of interest" description="Disordered" evidence="1">
    <location>
        <begin position="159"/>
        <end position="180"/>
    </location>
</feature>
<evidence type="ECO:0000256" key="1">
    <source>
        <dbReference type="SAM" id="MobiDB-lite"/>
    </source>
</evidence>
<sequence>MRAPVTETFKEGFETPTDALHLRDLLQVAGELDSNRKKVVAEFMNCWLDMRENTKPVLKVNHDLKVGMSVYVYTNRSSKLESCWRGPFVISALSTRSAILTTDRGLEEHYIGNLRRCQAPLTESGRPSRYAARQSREKTRAIAMTADREMRVERSVISKRKRTRSLDEETAETFAKTPRV</sequence>
<protein>
    <submittedName>
        <fullName evidence="2">Uncharacterized protein</fullName>
    </submittedName>
</protein>